<organism evidence="7 10">
    <name type="scientific">Malaciobacter marinus</name>
    <dbReference type="NCBI Taxonomy" id="505249"/>
    <lineage>
        <taxon>Bacteria</taxon>
        <taxon>Pseudomonadati</taxon>
        <taxon>Campylobacterota</taxon>
        <taxon>Epsilonproteobacteria</taxon>
        <taxon>Campylobacterales</taxon>
        <taxon>Arcobacteraceae</taxon>
        <taxon>Malaciobacter</taxon>
    </lineage>
</organism>
<feature type="transmembrane region" description="Helical" evidence="6">
    <location>
        <begin position="114"/>
        <end position="135"/>
    </location>
</feature>
<sequence length="216" mass="23358">MPSIEILLTFTLATLIMHISPGPSNLYVMARSISQGVSGGIAAAIGLAVGGLFHVLATVLGLATIFKHSPTLYTAVKLLGAVYLIYLGIKYFKTNSSDEDIKVKKSKYKPLSRIFYESVLIEITNPKTALFFIAFLPQFVNPEIGSISFQLFIFGIIVVVSAIPIDTSVAIFSSKVASLINKSKKAQVIQERVSGSILFGLGSFIGLKEIKTILLR</sequence>
<dbReference type="EMBL" id="NXAO01000133">
    <property type="protein sequence ID" value="PHO14009.1"/>
    <property type="molecule type" value="Genomic_DNA"/>
</dbReference>
<dbReference type="RefSeq" id="WP_099312776.1">
    <property type="nucleotide sequence ID" value="NZ_CP032101.1"/>
</dbReference>
<protein>
    <submittedName>
        <fullName evidence="8">Threonine transporter RhtB</fullName>
    </submittedName>
    <submittedName>
        <fullName evidence="7">Transporter, LysE family</fullName>
    </submittedName>
</protein>
<dbReference type="PIRSF" id="PIRSF006324">
    <property type="entry name" value="LeuE"/>
    <property type="match status" value="1"/>
</dbReference>
<dbReference type="KEGG" id="amar:AMRN_2461"/>
<accession>A0A347TNI4</accession>
<evidence type="ECO:0000256" key="3">
    <source>
        <dbReference type="ARBA" id="ARBA00022692"/>
    </source>
</evidence>
<dbReference type="Pfam" id="PF01810">
    <property type="entry name" value="LysE"/>
    <property type="match status" value="1"/>
</dbReference>
<dbReference type="InterPro" id="IPR001123">
    <property type="entry name" value="LeuE-type"/>
</dbReference>
<dbReference type="Proteomes" id="UP000264693">
    <property type="component" value="Chromosome"/>
</dbReference>
<evidence type="ECO:0000256" key="1">
    <source>
        <dbReference type="ARBA" id="ARBA00004651"/>
    </source>
</evidence>
<dbReference type="PANTHER" id="PTHR30086">
    <property type="entry name" value="ARGININE EXPORTER PROTEIN ARGO"/>
    <property type="match status" value="1"/>
</dbReference>
<dbReference type="GO" id="GO:0015171">
    <property type="term" value="F:amino acid transmembrane transporter activity"/>
    <property type="evidence" value="ECO:0007669"/>
    <property type="project" value="TreeGrafter"/>
</dbReference>
<evidence type="ECO:0000256" key="4">
    <source>
        <dbReference type="ARBA" id="ARBA00022989"/>
    </source>
</evidence>
<name>A0A347TNI4_9BACT</name>
<keyword evidence="9" id="KW-1185">Reference proteome</keyword>
<keyword evidence="3 6" id="KW-0812">Transmembrane</keyword>
<evidence type="ECO:0000256" key="2">
    <source>
        <dbReference type="ARBA" id="ARBA00022475"/>
    </source>
</evidence>
<dbReference type="PANTHER" id="PTHR30086:SF20">
    <property type="entry name" value="ARGININE EXPORTER PROTEIN ARGO-RELATED"/>
    <property type="match status" value="1"/>
</dbReference>
<dbReference type="GO" id="GO:0005886">
    <property type="term" value="C:plasma membrane"/>
    <property type="evidence" value="ECO:0007669"/>
    <property type="project" value="UniProtKB-SubCell"/>
</dbReference>
<reference evidence="9" key="1">
    <citation type="submission" date="2017-09" db="EMBL/GenBank/DDBJ databases">
        <title>Arcobacter canalis sp. nov., a new species isolated from a water canal contaminated with urban sewage.</title>
        <authorList>
            <person name="Perez-Cataluna A."/>
            <person name="Salas-Masso N."/>
            <person name="Figueras M.J."/>
        </authorList>
    </citation>
    <scope>NUCLEOTIDE SEQUENCE [LARGE SCALE GENOMIC DNA]</scope>
    <source>
        <strain evidence="9">CECT 7727</strain>
    </source>
</reference>
<dbReference type="AlphaFoldDB" id="A0A347TNI4"/>
<keyword evidence="2" id="KW-1003">Cell membrane</keyword>
<evidence type="ECO:0000313" key="7">
    <source>
        <dbReference type="EMBL" id="AXX88162.1"/>
    </source>
</evidence>
<feature type="transmembrane region" description="Helical" evidence="6">
    <location>
        <begin position="6"/>
        <end position="28"/>
    </location>
</feature>
<evidence type="ECO:0000256" key="5">
    <source>
        <dbReference type="ARBA" id="ARBA00023136"/>
    </source>
</evidence>
<evidence type="ECO:0000256" key="6">
    <source>
        <dbReference type="SAM" id="Phobius"/>
    </source>
</evidence>
<keyword evidence="5 6" id="KW-0472">Membrane</keyword>
<dbReference type="Proteomes" id="UP000224740">
    <property type="component" value="Unassembled WGS sequence"/>
</dbReference>
<evidence type="ECO:0000313" key="10">
    <source>
        <dbReference type="Proteomes" id="UP000264693"/>
    </source>
</evidence>
<feature type="transmembrane region" description="Helical" evidence="6">
    <location>
        <begin position="72"/>
        <end position="93"/>
    </location>
</feature>
<gene>
    <name evidence="7" type="ORF">AMRN_2461</name>
    <name evidence="8" type="ORF">CPH92_14170</name>
</gene>
<feature type="transmembrane region" description="Helical" evidence="6">
    <location>
        <begin position="147"/>
        <end position="172"/>
    </location>
</feature>
<comment type="subcellular location">
    <subcellularLocation>
        <location evidence="1">Cell membrane</location>
        <topology evidence="1">Multi-pass membrane protein</topology>
    </subcellularLocation>
</comment>
<proteinExistence type="predicted"/>
<reference evidence="8" key="2">
    <citation type="submission" date="2017-09" db="EMBL/GenBank/DDBJ databases">
        <authorList>
            <person name="Perez-Cataluna A."/>
            <person name="Figueras M.J."/>
            <person name="Salas-Masso N."/>
        </authorList>
    </citation>
    <scope>NUCLEOTIDE SEQUENCE</scope>
    <source>
        <strain evidence="8">CECT 7727</strain>
    </source>
</reference>
<keyword evidence="4 6" id="KW-1133">Transmembrane helix</keyword>
<reference evidence="7 10" key="3">
    <citation type="submission" date="2018-08" db="EMBL/GenBank/DDBJ databases">
        <title>Complete genome of the Arcobacter marinus type strain JCM 15502.</title>
        <authorList>
            <person name="Miller W.G."/>
            <person name="Yee E."/>
            <person name="Huynh S."/>
            <person name="Parker C.T."/>
        </authorList>
    </citation>
    <scope>NUCLEOTIDE SEQUENCE [LARGE SCALE GENOMIC DNA]</scope>
    <source>
        <strain evidence="7 10">JCM 15502</strain>
    </source>
</reference>
<dbReference type="EMBL" id="CP032101">
    <property type="protein sequence ID" value="AXX88162.1"/>
    <property type="molecule type" value="Genomic_DNA"/>
</dbReference>
<evidence type="ECO:0000313" key="8">
    <source>
        <dbReference type="EMBL" id="PHO14009.1"/>
    </source>
</evidence>
<evidence type="ECO:0000313" key="9">
    <source>
        <dbReference type="Proteomes" id="UP000224740"/>
    </source>
</evidence>
<feature type="transmembrane region" description="Helical" evidence="6">
    <location>
        <begin position="40"/>
        <end position="66"/>
    </location>
</feature>